<feature type="transmembrane region" description="Helical" evidence="5">
    <location>
        <begin position="9"/>
        <end position="31"/>
    </location>
</feature>
<reference evidence="6" key="1">
    <citation type="journal article" date="2021" name="PeerJ">
        <title>Extensive microbial diversity within the chicken gut microbiome revealed by metagenomics and culture.</title>
        <authorList>
            <person name="Gilroy R."/>
            <person name="Ravi A."/>
            <person name="Getino M."/>
            <person name="Pursley I."/>
            <person name="Horton D.L."/>
            <person name="Alikhan N.F."/>
            <person name="Baker D."/>
            <person name="Gharbi K."/>
            <person name="Hall N."/>
            <person name="Watson M."/>
            <person name="Adriaenssens E.M."/>
            <person name="Foster-Nyarko E."/>
            <person name="Jarju S."/>
            <person name="Secka A."/>
            <person name="Antonio M."/>
            <person name="Oren A."/>
            <person name="Chaudhuri R.R."/>
            <person name="La Ragione R."/>
            <person name="Hildebrand F."/>
            <person name="Pallen M.J."/>
        </authorList>
    </citation>
    <scope>NUCLEOTIDE SEQUENCE</scope>
    <source>
        <strain evidence="6">CHK192-8294</strain>
    </source>
</reference>
<dbReference type="InterPro" id="IPR002293">
    <property type="entry name" value="AA/rel_permease1"/>
</dbReference>
<feature type="transmembrane region" description="Helical" evidence="5">
    <location>
        <begin position="232"/>
        <end position="252"/>
    </location>
</feature>
<comment type="caution">
    <text evidence="6">The sequence shown here is derived from an EMBL/GenBank/DDBJ whole genome shotgun (WGS) entry which is preliminary data.</text>
</comment>
<comment type="subcellular location">
    <subcellularLocation>
        <location evidence="1">Membrane</location>
        <topology evidence="1">Multi-pass membrane protein</topology>
    </subcellularLocation>
</comment>
<feature type="transmembrane region" description="Helical" evidence="5">
    <location>
        <begin position="88"/>
        <end position="113"/>
    </location>
</feature>
<dbReference type="PANTHER" id="PTHR11785">
    <property type="entry name" value="AMINO ACID TRANSPORTER"/>
    <property type="match status" value="1"/>
</dbReference>
<gene>
    <name evidence="6" type="ORF">H9712_04870</name>
</gene>
<dbReference type="PANTHER" id="PTHR11785:SF512">
    <property type="entry name" value="SOBREMESA, ISOFORM B"/>
    <property type="match status" value="1"/>
</dbReference>
<feature type="non-terminal residue" evidence="6">
    <location>
        <position position="356"/>
    </location>
</feature>
<reference evidence="6" key="2">
    <citation type="submission" date="2021-04" db="EMBL/GenBank/DDBJ databases">
        <authorList>
            <person name="Gilroy R."/>
        </authorList>
    </citation>
    <scope>NUCLEOTIDE SEQUENCE</scope>
    <source>
        <strain evidence="6">CHK192-8294</strain>
    </source>
</reference>
<dbReference type="InterPro" id="IPR050598">
    <property type="entry name" value="AminoAcid_Transporter"/>
</dbReference>
<feature type="transmembrane region" description="Helical" evidence="5">
    <location>
        <begin position="119"/>
        <end position="142"/>
    </location>
</feature>
<accession>A0A9D2MKV9</accession>
<feature type="transmembrane region" description="Helical" evidence="5">
    <location>
        <begin position="337"/>
        <end position="354"/>
    </location>
</feature>
<evidence type="ECO:0000256" key="3">
    <source>
        <dbReference type="ARBA" id="ARBA00022989"/>
    </source>
</evidence>
<keyword evidence="3 5" id="KW-1133">Transmembrane helix</keyword>
<dbReference type="AlphaFoldDB" id="A0A9D2MKV9"/>
<evidence type="ECO:0000313" key="7">
    <source>
        <dbReference type="Proteomes" id="UP000823921"/>
    </source>
</evidence>
<organism evidence="6 7">
    <name type="scientific">Candidatus Flavonifractor intestinigallinarum</name>
    <dbReference type="NCBI Taxonomy" id="2838586"/>
    <lineage>
        <taxon>Bacteria</taxon>
        <taxon>Bacillati</taxon>
        <taxon>Bacillota</taxon>
        <taxon>Clostridia</taxon>
        <taxon>Eubacteriales</taxon>
        <taxon>Oscillospiraceae</taxon>
        <taxon>Flavonifractor</taxon>
    </lineage>
</organism>
<protein>
    <submittedName>
        <fullName evidence="6">APC family permease</fullName>
    </submittedName>
</protein>
<dbReference type="Pfam" id="PF13520">
    <property type="entry name" value="AA_permease_2"/>
    <property type="match status" value="1"/>
</dbReference>
<evidence type="ECO:0000256" key="2">
    <source>
        <dbReference type="ARBA" id="ARBA00022692"/>
    </source>
</evidence>
<proteinExistence type="predicted"/>
<feature type="transmembrane region" description="Helical" evidence="5">
    <location>
        <begin position="272"/>
        <end position="295"/>
    </location>
</feature>
<feature type="transmembrane region" description="Helical" evidence="5">
    <location>
        <begin position="46"/>
        <end position="67"/>
    </location>
</feature>
<dbReference type="GO" id="GO:0016020">
    <property type="term" value="C:membrane"/>
    <property type="evidence" value="ECO:0007669"/>
    <property type="project" value="UniProtKB-SubCell"/>
</dbReference>
<evidence type="ECO:0000313" key="6">
    <source>
        <dbReference type="EMBL" id="HJB80295.1"/>
    </source>
</evidence>
<evidence type="ECO:0000256" key="4">
    <source>
        <dbReference type="ARBA" id="ARBA00023136"/>
    </source>
</evidence>
<evidence type="ECO:0000256" key="5">
    <source>
        <dbReference type="SAM" id="Phobius"/>
    </source>
</evidence>
<dbReference type="Proteomes" id="UP000823921">
    <property type="component" value="Unassembled WGS sequence"/>
</dbReference>
<keyword evidence="2 5" id="KW-0812">Transmembrane</keyword>
<name>A0A9D2MKV9_9FIRM</name>
<evidence type="ECO:0000256" key="1">
    <source>
        <dbReference type="ARBA" id="ARBA00004141"/>
    </source>
</evidence>
<sequence>MEEQLTKKYGLPTAIAMVIGIVIGSGIFFKAEKILTATGGDLKTGILAWLLGGCIAIASACAFAVMATRYEKVGGVVDYAEATVGENYAYYLGWFMAAVYFPCLTSTLCWVSARYTCVLLGYDILSGPCLAITMLYMALVYFMNATAPRLAGKFQVSLTVIKLVPILLMAVIGTVAGLRSGLIVENFTAAAAADAVESPLFAALAATSFAYEGWVIATTINAEIKNAKRNLPLALVFGVGAIMLIYLFYYVGIAGAVPNSVMMENGEQGARIAFSTIFGPVAGTGLFVFVVLSCLGTCNGLMMACTRGFYSIAARGRGPKAELLAQVDRYTNMPNNAASAGLVMCAFWCCYFYFGA</sequence>
<dbReference type="PIRSF" id="PIRSF006060">
    <property type="entry name" value="AA_transporter"/>
    <property type="match status" value="1"/>
</dbReference>
<dbReference type="GO" id="GO:0015179">
    <property type="term" value="F:L-amino acid transmembrane transporter activity"/>
    <property type="evidence" value="ECO:0007669"/>
    <property type="project" value="TreeGrafter"/>
</dbReference>
<dbReference type="EMBL" id="DWXO01000049">
    <property type="protein sequence ID" value="HJB80295.1"/>
    <property type="molecule type" value="Genomic_DNA"/>
</dbReference>
<feature type="transmembrane region" description="Helical" evidence="5">
    <location>
        <begin position="198"/>
        <end position="220"/>
    </location>
</feature>
<keyword evidence="4 5" id="KW-0472">Membrane</keyword>
<feature type="transmembrane region" description="Helical" evidence="5">
    <location>
        <begin position="154"/>
        <end position="178"/>
    </location>
</feature>
<dbReference type="Gene3D" id="1.20.1740.10">
    <property type="entry name" value="Amino acid/polyamine transporter I"/>
    <property type="match status" value="1"/>
</dbReference>